<comment type="caution">
    <text evidence="1">The sequence shown here is derived from an EMBL/GenBank/DDBJ whole genome shotgun (WGS) entry which is preliminary data.</text>
</comment>
<organism evidence="1">
    <name type="scientific">gut metagenome</name>
    <dbReference type="NCBI Taxonomy" id="749906"/>
    <lineage>
        <taxon>unclassified sequences</taxon>
        <taxon>metagenomes</taxon>
        <taxon>organismal metagenomes</taxon>
    </lineage>
</organism>
<sequence>MCLTACVNSVIDEEEEKVNLREGSIPISFSGRVSKAVSSRVSDKALELGDKVGLMAMLSGTPVTGRRYLDNLLLTASAEGALVPERTVYYPEGNESKLDFLAYYPYSLDGISEGSSQMTVTVQADQRSDENWDQSDFLIANKAKVSASTKSVKLTFKHKLAKLKIELIPDRVEDL</sequence>
<protein>
    <submittedName>
        <fullName evidence="1">Uncharacterized protein</fullName>
    </submittedName>
</protein>
<feature type="non-terminal residue" evidence="1">
    <location>
        <position position="175"/>
    </location>
</feature>
<accession>J9C6C6</accession>
<gene>
    <name evidence="1" type="ORF">EVA_16498</name>
</gene>
<proteinExistence type="predicted"/>
<dbReference type="AlphaFoldDB" id="J9C6C6"/>
<dbReference type="Pfam" id="PF13149">
    <property type="entry name" value="Mfa_like_1"/>
    <property type="match status" value="1"/>
</dbReference>
<dbReference type="EMBL" id="AMCI01005822">
    <property type="protein sequence ID" value="EJW95395.1"/>
    <property type="molecule type" value="Genomic_DNA"/>
</dbReference>
<dbReference type="InterPro" id="IPR042278">
    <property type="entry name" value="Mfa-like_1_N"/>
</dbReference>
<name>J9C6C6_9ZZZZ</name>
<dbReference type="CDD" id="cd13120">
    <property type="entry name" value="BF2867_like_N"/>
    <property type="match status" value="1"/>
</dbReference>
<evidence type="ECO:0000313" key="1">
    <source>
        <dbReference type="EMBL" id="EJW95395.1"/>
    </source>
</evidence>
<reference evidence="1" key="1">
    <citation type="journal article" date="2012" name="PLoS ONE">
        <title>Gene sets for utilization of primary and secondary nutrition supplies in the distal gut of endangered iberian lynx.</title>
        <authorList>
            <person name="Alcaide M."/>
            <person name="Messina E."/>
            <person name="Richter M."/>
            <person name="Bargiela R."/>
            <person name="Peplies J."/>
            <person name="Huws S.A."/>
            <person name="Newbold C.J."/>
            <person name="Golyshin P.N."/>
            <person name="Simon M.A."/>
            <person name="Lopez G."/>
            <person name="Yakimov M.M."/>
            <person name="Ferrer M."/>
        </authorList>
    </citation>
    <scope>NUCLEOTIDE SEQUENCE</scope>
</reference>
<dbReference type="InterPro" id="IPR025049">
    <property type="entry name" value="Mfa-like_1"/>
</dbReference>
<dbReference type="Gene3D" id="2.60.40.2620">
    <property type="entry name" value="Fimbrillin-like"/>
    <property type="match status" value="1"/>
</dbReference>